<sequence>MLMARVKEKLHEIEATKKANEDFQITQSNDTNLLNQDELYTRKGVRELINKYSELSEDVKKILYTEREKYIVKKIIQCKGKKIICVVGMAHLDGIQKLWMDKQFWEDEKFWNENENISVNAFEKLTVYKICKYFAKYFIFLVKLTRFNKFYYTQKSEVAKINRFKLERFLNTPLVFDEYPKKPKKNFFMQLFGKFSDANKKITHNYEKNNNRSTLAKLFFLGICEIAT</sequence>
<proteinExistence type="predicted"/>
<dbReference type="Proteomes" id="UP000023152">
    <property type="component" value="Unassembled WGS sequence"/>
</dbReference>
<keyword evidence="2" id="KW-1185">Reference proteome</keyword>
<accession>X6NZZ4</accession>
<organism evidence="1 2">
    <name type="scientific">Reticulomyxa filosa</name>
    <dbReference type="NCBI Taxonomy" id="46433"/>
    <lineage>
        <taxon>Eukaryota</taxon>
        <taxon>Sar</taxon>
        <taxon>Rhizaria</taxon>
        <taxon>Retaria</taxon>
        <taxon>Foraminifera</taxon>
        <taxon>Monothalamids</taxon>
        <taxon>Reticulomyxidae</taxon>
        <taxon>Reticulomyxa</taxon>
    </lineage>
</organism>
<protein>
    <recommendedName>
        <fullName evidence="3">TraB family protein</fullName>
    </recommendedName>
</protein>
<dbReference type="AlphaFoldDB" id="X6NZZ4"/>
<name>X6NZZ4_RETFI</name>
<dbReference type="EMBL" id="ASPP01004838">
    <property type="protein sequence ID" value="ETO31571.1"/>
    <property type="molecule type" value="Genomic_DNA"/>
</dbReference>
<gene>
    <name evidence="1" type="ORF">RFI_05549</name>
</gene>
<reference evidence="1 2" key="1">
    <citation type="journal article" date="2013" name="Curr. Biol.">
        <title>The Genome of the Foraminiferan Reticulomyxa filosa.</title>
        <authorList>
            <person name="Glockner G."/>
            <person name="Hulsmann N."/>
            <person name="Schleicher M."/>
            <person name="Noegel A.A."/>
            <person name="Eichinger L."/>
            <person name="Gallinger C."/>
            <person name="Pawlowski J."/>
            <person name="Sierra R."/>
            <person name="Euteneuer U."/>
            <person name="Pillet L."/>
            <person name="Moustafa A."/>
            <person name="Platzer M."/>
            <person name="Groth M."/>
            <person name="Szafranski K."/>
            <person name="Schliwa M."/>
        </authorList>
    </citation>
    <scope>NUCLEOTIDE SEQUENCE [LARGE SCALE GENOMIC DNA]</scope>
</reference>
<evidence type="ECO:0008006" key="3">
    <source>
        <dbReference type="Google" id="ProtNLM"/>
    </source>
</evidence>
<evidence type="ECO:0000313" key="2">
    <source>
        <dbReference type="Proteomes" id="UP000023152"/>
    </source>
</evidence>
<dbReference type="Pfam" id="PF01963">
    <property type="entry name" value="TraB_PrgY_gumN"/>
    <property type="match status" value="1"/>
</dbReference>
<dbReference type="InterPro" id="IPR002816">
    <property type="entry name" value="TraB/PrgY/GumN_fam"/>
</dbReference>
<comment type="caution">
    <text evidence="1">The sequence shown here is derived from an EMBL/GenBank/DDBJ whole genome shotgun (WGS) entry which is preliminary data.</text>
</comment>
<evidence type="ECO:0000313" key="1">
    <source>
        <dbReference type="EMBL" id="ETO31571.1"/>
    </source>
</evidence>